<dbReference type="EMBL" id="CABFNS010000837">
    <property type="protein sequence ID" value="VUC31912.1"/>
    <property type="molecule type" value="Genomic_DNA"/>
</dbReference>
<keyword evidence="4" id="KW-1185">Reference proteome</keyword>
<reference evidence="3 4" key="1">
    <citation type="submission" date="2019-06" db="EMBL/GenBank/DDBJ databases">
        <authorList>
            <person name="Broberg M."/>
        </authorList>
    </citation>
    <scope>NUCLEOTIDE SEQUENCE [LARGE SCALE GENOMIC DNA]</scope>
</reference>
<dbReference type="Proteomes" id="UP000766486">
    <property type="component" value="Unassembled WGS sequence"/>
</dbReference>
<evidence type="ECO:0000256" key="1">
    <source>
        <dbReference type="SAM" id="MobiDB-lite"/>
    </source>
</evidence>
<feature type="region of interest" description="Disordered" evidence="1">
    <location>
        <begin position="67"/>
        <end position="86"/>
    </location>
</feature>
<name>A0ABY6ULM5_BIOOC</name>
<accession>A0ABY6ULM5</accession>
<gene>
    <name evidence="3" type="ORF">CLO192961_LOCUS315766</name>
</gene>
<feature type="signal peptide" evidence="2">
    <location>
        <begin position="1"/>
        <end position="17"/>
    </location>
</feature>
<protein>
    <submittedName>
        <fullName evidence="3">Uncharacterized protein</fullName>
    </submittedName>
</protein>
<feature type="chain" id="PRO_5047430288" evidence="2">
    <location>
        <begin position="18"/>
        <end position="186"/>
    </location>
</feature>
<feature type="compositionally biased region" description="Acidic residues" evidence="1">
    <location>
        <begin position="169"/>
        <end position="186"/>
    </location>
</feature>
<sequence>MRYSTVFFAALLGSTAAIHVGELQDRDTQEISERDLFEDDISTLQERAAIKRPPGWKGMAVPIVKNPPVLTGRPSRSARPRDLGELGERDFAEDSFSALHERAPFKPVGFKDRLSRRNRLRGLGELEQRVLQRRALPGSRPRHTGSDLPPVNRLYKGLAPPGRRPRDVEEFDERDLYNEEGFDLEE</sequence>
<organism evidence="3 4">
    <name type="scientific">Bionectria ochroleuca</name>
    <name type="common">Gliocladium roseum</name>
    <dbReference type="NCBI Taxonomy" id="29856"/>
    <lineage>
        <taxon>Eukaryota</taxon>
        <taxon>Fungi</taxon>
        <taxon>Dikarya</taxon>
        <taxon>Ascomycota</taxon>
        <taxon>Pezizomycotina</taxon>
        <taxon>Sordariomycetes</taxon>
        <taxon>Hypocreomycetidae</taxon>
        <taxon>Hypocreales</taxon>
        <taxon>Bionectriaceae</taxon>
        <taxon>Clonostachys</taxon>
    </lineage>
</organism>
<feature type="region of interest" description="Disordered" evidence="1">
    <location>
        <begin position="131"/>
        <end position="186"/>
    </location>
</feature>
<evidence type="ECO:0000313" key="4">
    <source>
        <dbReference type="Proteomes" id="UP000766486"/>
    </source>
</evidence>
<evidence type="ECO:0000313" key="3">
    <source>
        <dbReference type="EMBL" id="VUC31912.1"/>
    </source>
</evidence>
<proteinExistence type="predicted"/>
<evidence type="ECO:0000256" key="2">
    <source>
        <dbReference type="SAM" id="SignalP"/>
    </source>
</evidence>
<comment type="caution">
    <text evidence="3">The sequence shown here is derived from an EMBL/GenBank/DDBJ whole genome shotgun (WGS) entry which is preliminary data.</text>
</comment>
<keyword evidence="2" id="KW-0732">Signal</keyword>